<proteinExistence type="predicted"/>
<evidence type="ECO:0000313" key="2">
    <source>
        <dbReference type="Proteomes" id="UP001610657"/>
    </source>
</evidence>
<name>A0ABW7NW72_9PSED</name>
<dbReference type="PANTHER" id="PTHR32305:SF15">
    <property type="entry name" value="PROTEIN RHSA-RELATED"/>
    <property type="match status" value="1"/>
</dbReference>
<protein>
    <submittedName>
        <fullName evidence="1">RHS repeat-associated core domain-containing protein</fullName>
    </submittedName>
</protein>
<dbReference type="InterPro" id="IPR050708">
    <property type="entry name" value="T6SS_VgrG/RHS"/>
</dbReference>
<reference evidence="1 2" key="1">
    <citation type="submission" date="2023-08" db="EMBL/GenBank/DDBJ databases">
        <title>Genomic and mutational analysis of Pseudomonas syringae pv. tagetis EB037 pathogenicity on sunflower.</title>
        <authorList>
            <person name="Maul J.E."/>
        </authorList>
    </citation>
    <scope>NUCLEOTIDE SEQUENCE [LARGE SCALE GENOMIC DNA]</scope>
    <source>
        <strain evidence="1 2">EB037_T1</strain>
    </source>
</reference>
<feature type="non-terminal residue" evidence="1">
    <location>
        <position position="1"/>
    </location>
</feature>
<dbReference type="Proteomes" id="UP001610657">
    <property type="component" value="Unassembled WGS sequence"/>
</dbReference>
<dbReference type="PANTHER" id="PTHR32305">
    <property type="match status" value="1"/>
</dbReference>
<keyword evidence="2" id="KW-1185">Reference proteome</keyword>
<comment type="caution">
    <text evidence="1">The sequence shown here is derived from an EMBL/GenBank/DDBJ whole genome shotgun (WGS) entry which is preliminary data.</text>
</comment>
<sequence>VHTDHLGRPEFVTSPSQQTVWKAYNYAYGRSVQKDEIGGLNIGFPGQYYDAESGLWYNGFRDYDASIGRYVQSDPIGLAGGLNT</sequence>
<dbReference type="Gene3D" id="2.180.10.10">
    <property type="entry name" value="RHS repeat-associated core"/>
    <property type="match status" value="1"/>
</dbReference>
<accession>A0ABW7NW72</accession>
<feature type="non-terminal residue" evidence="1">
    <location>
        <position position="84"/>
    </location>
</feature>
<dbReference type="InterPro" id="IPR022385">
    <property type="entry name" value="Rhs_assc_core"/>
</dbReference>
<gene>
    <name evidence="1" type="ORF">RA271_28950</name>
</gene>
<dbReference type="EMBL" id="JAVCQK010000444">
    <property type="protein sequence ID" value="MFH7519152.1"/>
    <property type="molecule type" value="Genomic_DNA"/>
</dbReference>
<dbReference type="PRINTS" id="PR00394">
    <property type="entry name" value="RHSPROTEIN"/>
</dbReference>
<organism evidence="1 2">
    <name type="scientific">Pseudomonas syringae pv. tagetis</name>
    <dbReference type="NCBI Taxonomy" id="129140"/>
    <lineage>
        <taxon>Bacteria</taxon>
        <taxon>Pseudomonadati</taxon>
        <taxon>Pseudomonadota</taxon>
        <taxon>Gammaproteobacteria</taxon>
        <taxon>Pseudomonadales</taxon>
        <taxon>Pseudomonadaceae</taxon>
        <taxon>Pseudomonas</taxon>
    </lineage>
</organism>
<dbReference type="NCBIfam" id="TIGR03696">
    <property type="entry name" value="Rhs_assc_core"/>
    <property type="match status" value="1"/>
</dbReference>
<evidence type="ECO:0000313" key="1">
    <source>
        <dbReference type="EMBL" id="MFH7519152.1"/>
    </source>
</evidence>
<dbReference type="RefSeq" id="WP_395577889.1">
    <property type="nucleotide sequence ID" value="NZ_JAVCQK010000444.1"/>
</dbReference>